<reference evidence="2 3" key="1">
    <citation type="submission" date="2022-06" db="EMBL/GenBank/DDBJ databases">
        <authorList>
            <person name="Jeon C.O."/>
        </authorList>
    </citation>
    <scope>NUCLEOTIDE SEQUENCE [LARGE SCALE GENOMIC DNA]</scope>
    <source>
        <strain evidence="2 3">KCTC 13943</strain>
    </source>
</reference>
<dbReference type="PANTHER" id="PTHR35792:SF1">
    <property type="entry name" value="SLL0268 PROTEIN"/>
    <property type="match status" value="1"/>
</dbReference>
<dbReference type="Proteomes" id="UP001523262">
    <property type="component" value="Unassembled WGS sequence"/>
</dbReference>
<accession>A0ABT0W8S7</accession>
<keyword evidence="1" id="KW-1133">Transmembrane helix</keyword>
<organism evidence="2 3">
    <name type="scientific">Neobacillus pocheonensis</name>
    <dbReference type="NCBI Taxonomy" id="363869"/>
    <lineage>
        <taxon>Bacteria</taxon>
        <taxon>Bacillati</taxon>
        <taxon>Bacillota</taxon>
        <taxon>Bacilli</taxon>
        <taxon>Bacillales</taxon>
        <taxon>Bacillaceae</taxon>
        <taxon>Neobacillus</taxon>
    </lineage>
</organism>
<proteinExistence type="predicted"/>
<evidence type="ECO:0000313" key="3">
    <source>
        <dbReference type="Proteomes" id="UP001523262"/>
    </source>
</evidence>
<protein>
    <submittedName>
        <fullName evidence="2">YtxH domain-containing protein</fullName>
    </submittedName>
</protein>
<name>A0ABT0W8S7_9BACI</name>
<evidence type="ECO:0000313" key="2">
    <source>
        <dbReference type="EMBL" id="MCM2531397.1"/>
    </source>
</evidence>
<sequence length="165" mass="18555">MTTREHETRENAQNKNEESSNNFLLGALIGGMVGAATALLFAPKSGKELRNSLNNQTGSLKEKTIQLRENVLNKSSEIVNKTSSLSQDFVQQSTELLNKAKNMSKTNDDYEGKSEIHYIPIHNLTEKVTNKNSFEDGTTTNDSDIRKKLEEAKKAFDEEEFKVKQ</sequence>
<gene>
    <name evidence="2" type="ORF">NDK43_01955</name>
</gene>
<dbReference type="Pfam" id="PF12732">
    <property type="entry name" value="YtxH"/>
    <property type="match status" value="1"/>
</dbReference>
<dbReference type="EMBL" id="JAMQCR010000001">
    <property type="protein sequence ID" value="MCM2531397.1"/>
    <property type="molecule type" value="Genomic_DNA"/>
</dbReference>
<evidence type="ECO:0000256" key="1">
    <source>
        <dbReference type="SAM" id="Phobius"/>
    </source>
</evidence>
<keyword evidence="1" id="KW-0812">Transmembrane</keyword>
<feature type="transmembrane region" description="Helical" evidence="1">
    <location>
        <begin position="23"/>
        <end position="42"/>
    </location>
</feature>
<dbReference type="InterPro" id="IPR024623">
    <property type="entry name" value="YtxH"/>
</dbReference>
<keyword evidence="3" id="KW-1185">Reference proteome</keyword>
<dbReference type="InterPro" id="IPR052928">
    <property type="entry name" value="Desiccation-related_membrane"/>
</dbReference>
<comment type="caution">
    <text evidence="2">The sequence shown here is derived from an EMBL/GenBank/DDBJ whole genome shotgun (WGS) entry which is preliminary data.</text>
</comment>
<keyword evidence="1" id="KW-0472">Membrane</keyword>
<dbReference type="PANTHER" id="PTHR35792">
    <property type="entry name" value="GENERAL STRESS PROTEIN"/>
    <property type="match status" value="1"/>
</dbReference>